<proteinExistence type="predicted"/>
<sequence length="42" mass="5073">MDEMNKEEISDITPTRIEDLANELWLEIFSHLDWINICLAFY</sequence>
<evidence type="ECO:0000313" key="1">
    <source>
        <dbReference type="EMBL" id="CAF4067695.1"/>
    </source>
</evidence>
<dbReference type="SUPFAM" id="SSF81383">
    <property type="entry name" value="F-box domain"/>
    <property type="match status" value="1"/>
</dbReference>
<reference evidence="1" key="1">
    <citation type="submission" date="2021-02" db="EMBL/GenBank/DDBJ databases">
        <authorList>
            <person name="Nowell W R."/>
        </authorList>
    </citation>
    <scope>NUCLEOTIDE SEQUENCE</scope>
</reference>
<dbReference type="Proteomes" id="UP000663874">
    <property type="component" value="Unassembled WGS sequence"/>
</dbReference>
<dbReference type="AlphaFoldDB" id="A0A819SU95"/>
<accession>A0A819SU95</accession>
<dbReference type="Proteomes" id="UP000663823">
    <property type="component" value="Unassembled WGS sequence"/>
</dbReference>
<dbReference type="EMBL" id="CAJOBE010009977">
    <property type="protein sequence ID" value="CAF4097196.1"/>
    <property type="molecule type" value="Genomic_DNA"/>
</dbReference>
<protein>
    <recommendedName>
        <fullName evidence="4">F-box domain-containing protein</fullName>
    </recommendedName>
</protein>
<feature type="non-terminal residue" evidence="1">
    <location>
        <position position="42"/>
    </location>
</feature>
<dbReference type="EMBL" id="CAJOAX010010032">
    <property type="protein sequence ID" value="CAF4067695.1"/>
    <property type="molecule type" value="Genomic_DNA"/>
</dbReference>
<organism evidence="1 3">
    <name type="scientific">Rotaria sordida</name>
    <dbReference type="NCBI Taxonomy" id="392033"/>
    <lineage>
        <taxon>Eukaryota</taxon>
        <taxon>Metazoa</taxon>
        <taxon>Spiralia</taxon>
        <taxon>Gnathifera</taxon>
        <taxon>Rotifera</taxon>
        <taxon>Eurotatoria</taxon>
        <taxon>Bdelloidea</taxon>
        <taxon>Philodinida</taxon>
        <taxon>Philodinidae</taxon>
        <taxon>Rotaria</taxon>
    </lineage>
</organism>
<evidence type="ECO:0008006" key="4">
    <source>
        <dbReference type="Google" id="ProtNLM"/>
    </source>
</evidence>
<evidence type="ECO:0000313" key="2">
    <source>
        <dbReference type="EMBL" id="CAF4097196.1"/>
    </source>
</evidence>
<dbReference type="InterPro" id="IPR036047">
    <property type="entry name" value="F-box-like_dom_sf"/>
</dbReference>
<gene>
    <name evidence="2" type="ORF">FNK824_LOCUS31214</name>
    <name evidence="1" type="ORF">OTI717_LOCUS32490</name>
</gene>
<name>A0A819SU95_9BILA</name>
<comment type="caution">
    <text evidence="1">The sequence shown here is derived from an EMBL/GenBank/DDBJ whole genome shotgun (WGS) entry which is preliminary data.</text>
</comment>
<evidence type="ECO:0000313" key="3">
    <source>
        <dbReference type="Proteomes" id="UP000663823"/>
    </source>
</evidence>